<organism evidence="1">
    <name type="scientific">termite gut metagenome</name>
    <dbReference type="NCBI Taxonomy" id="433724"/>
    <lineage>
        <taxon>unclassified sequences</taxon>
        <taxon>metagenomes</taxon>
        <taxon>organismal metagenomes</taxon>
    </lineage>
</organism>
<evidence type="ECO:0000313" key="1">
    <source>
        <dbReference type="EMBL" id="KAA6306820.1"/>
    </source>
</evidence>
<gene>
    <name evidence="1" type="ORF">EZS27_041516</name>
</gene>
<comment type="caution">
    <text evidence="1">The sequence shown here is derived from an EMBL/GenBank/DDBJ whole genome shotgun (WGS) entry which is preliminary data.</text>
</comment>
<dbReference type="AlphaFoldDB" id="A0A5J4PD07"/>
<proteinExistence type="predicted"/>
<reference evidence="1" key="1">
    <citation type="submission" date="2019-03" db="EMBL/GenBank/DDBJ databases">
        <title>Single cell metagenomics reveals metabolic interactions within the superorganism composed of flagellate Streblomastix strix and complex community of Bacteroidetes bacteria on its surface.</title>
        <authorList>
            <person name="Treitli S.C."/>
            <person name="Kolisko M."/>
            <person name="Husnik F."/>
            <person name="Keeling P."/>
            <person name="Hampl V."/>
        </authorList>
    </citation>
    <scope>NUCLEOTIDE SEQUENCE</scope>
    <source>
        <strain evidence="1">STM</strain>
    </source>
</reference>
<evidence type="ECO:0008006" key="2">
    <source>
        <dbReference type="Google" id="ProtNLM"/>
    </source>
</evidence>
<dbReference type="InterPro" id="IPR009061">
    <property type="entry name" value="DNA-bd_dom_put_sf"/>
</dbReference>
<dbReference type="SUPFAM" id="SSF46955">
    <property type="entry name" value="Putative DNA-binding domain"/>
    <property type="match status" value="1"/>
</dbReference>
<dbReference type="EMBL" id="SNRY01009618">
    <property type="protein sequence ID" value="KAA6306820.1"/>
    <property type="molecule type" value="Genomic_DNA"/>
</dbReference>
<sequence>MPRRKKYTLSAKELSIYEVIVGELSKNPELAANYDMTTIEISVLKTIEPFIKNIDTVISHFVQYLAKNKKNIPVFSGEEIINRILLAKMLGISRQTLSDWIRKGFITPVRSQRVSNIETFSTKAVLKQLKLYQTEHTGK</sequence>
<name>A0A5J4PD07_9ZZZZ</name>
<protein>
    <recommendedName>
        <fullName evidence="2">Helix-turn-helix domain-containing protein</fullName>
    </recommendedName>
</protein>
<accession>A0A5J4PD07</accession>